<dbReference type="PATRIC" id="fig|44574.3.peg.1952"/>
<protein>
    <recommendedName>
        <fullName evidence="6">Tetratricopeptide repeat protein</fullName>
    </recommendedName>
</protein>
<evidence type="ECO:0000313" key="5">
    <source>
        <dbReference type="Proteomes" id="UP000324176"/>
    </source>
</evidence>
<name>A0A0F7KFY0_9PROT</name>
<evidence type="ECO:0000313" key="3">
    <source>
        <dbReference type="EMBL" id="TYP86096.1"/>
    </source>
</evidence>
<keyword evidence="4" id="KW-1185">Reference proteome</keyword>
<evidence type="ECO:0000313" key="2">
    <source>
        <dbReference type="EMBL" id="AKH37759.1"/>
    </source>
</evidence>
<feature type="signal peptide" evidence="1">
    <location>
        <begin position="1"/>
        <end position="21"/>
    </location>
</feature>
<accession>A0A0F7KFY0</accession>
<dbReference type="EMBL" id="VNHT01000033">
    <property type="protein sequence ID" value="TYP86096.1"/>
    <property type="molecule type" value="Genomic_DNA"/>
</dbReference>
<reference evidence="2 4" key="2">
    <citation type="journal article" date="2016" name="Genome Announc.">
        <title>Genome Sequence of Nitrosomonas communis Strain Nm2, a Mesophilic Ammonia-Oxidizing Bacterium Isolated from Mediterranean Soil.</title>
        <authorList>
            <person name="Kozlowski J.A."/>
            <person name="Kits K.D."/>
            <person name="Stein L.Y."/>
        </authorList>
    </citation>
    <scope>NUCLEOTIDE SEQUENCE [LARGE SCALE GENOMIC DNA]</scope>
    <source>
        <strain evidence="2 4">Nm2</strain>
    </source>
</reference>
<dbReference type="EMBL" id="CP011451">
    <property type="protein sequence ID" value="AKH37759.1"/>
    <property type="molecule type" value="Genomic_DNA"/>
</dbReference>
<evidence type="ECO:0000256" key="1">
    <source>
        <dbReference type="SAM" id="SignalP"/>
    </source>
</evidence>
<reference evidence="4" key="1">
    <citation type="submission" date="2015-05" db="EMBL/GenBank/DDBJ databases">
        <title>Draft genome of Nitrosomonas communis strain Nm2.</title>
        <authorList>
            <person name="Kozlowski J.A."/>
            <person name="Kits K.D."/>
            <person name="Stein L.Y."/>
        </authorList>
    </citation>
    <scope>NUCLEOTIDE SEQUENCE [LARGE SCALE GENOMIC DNA]</scope>
    <source>
        <strain evidence="4">Nm2</strain>
    </source>
</reference>
<dbReference type="AlphaFoldDB" id="A0A0F7KFY0"/>
<dbReference type="KEGG" id="nco:AAW31_07985"/>
<keyword evidence="1" id="KW-0732">Signal</keyword>
<sequence length="82" mass="9406">MKLRHFIVMLCLLIFSNGAYAYRCTIDMRKIDEALAKKPAITETQEAEVRKLRAEGETLHNKGKHTEALEALHRALEILDVQ</sequence>
<gene>
    <name evidence="2" type="ORF">AAW31_07985</name>
    <name evidence="3" type="ORF">BCL69_103322</name>
</gene>
<organism evidence="2 4">
    <name type="scientific">Nitrosomonas communis</name>
    <dbReference type="NCBI Taxonomy" id="44574"/>
    <lineage>
        <taxon>Bacteria</taxon>
        <taxon>Pseudomonadati</taxon>
        <taxon>Pseudomonadota</taxon>
        <taxon>Betaproteobacteria</taxon>
        <taxon>Nitrosomonadales</taxon>
        <taxon>Nitrosomonadaceae</taxon>
        <taxon>Nitrosomonas</taxon>
    </lineage>
</organism>
<dbReference type="RefSeq" id="WP_046849831.1">
    <property type="nucleotide sequence ID" value="NZ_CP011451.1"/>
</dbReference>
<dbReference type="Proteomes" id="UP000324176">
    <property type="component" value="Unassembled WGS sequence"/>
</dbReference>
<proteinExistence type="predicted"/>
<dbReference type="Proteomes" id="UP000034156">
    <property type="component" value="Chromosome"/>
</dbReference>
<evidence type="ECO:0008006" key="6">
    <source>
        <dbReference type="Google" id="ProtNLM"/>
    </source>
</evidence>
<dbReference type="OrthoDB" id="8480939at2"/>
<evidence type="ECO:0000313" key="4">
    <source>
        <dbReference type="Proteomes" id="UP000034156"/>
    </source>
</evidence>
<reference evidence="3 5" key="3">
    <citation type="submission" date="2019-07" db="EMBL/GenBank/DDBJ databases">
        <title>Active sludge and wastewater microbial communities from Klosterneuburg, Austria.</title>
        <authorList>
            <person name="Wagner M."/>
        </authorList>
    </citation>
    <scope>NUCLEOTIDE SEQUENCE [LARGE SCALE GENOMIC DNA]</scope>
    <source>
        <strain evidence="3 5">Nm2</strain>
    </source>
</reference>
<feature type="chain" id="PRO_5044053855" description="Tetratricopeptide repeat protein" evidence="1">
    <location>
        <begin position="22"/>
        <end position="82"/>
    </location>
</feature>